<dbReference type="Pfam" id="PF11062">
    <property type="entry name" value="DUF2863"/>
    <property type="match status" value="1"/>
</dbReference>
<dbReference type="EMBL" id="NJGV01000024">
    <property type="protein sequence ID" value="OWY32616.1"/>
    <property type="molecule type" value="Genomic_DNA"/>
</dbReference>
<dbReference type="RefSeq" id="WP_088756922.1">
    <property type="nucleotide sequence ID" value="NZ_NJGV01000024.1"/>
</dbReference>
<dbReference type="Proteomes" id="UP000214747">
    <property type="component" value="Unassembled WGS sequence"/>
</dbReference>
<protein>
    <recommendedName>
        <fullName evidence="4">DUF2863 domain-containing protein</fullName>
    </recommendedName>
</protein>
<name>A0A225SNH9_9BURK</name>
<feature type="region of interest" description="Disordered" evidence="1">
    <location>
        <begin position="1"/>
        <end position="70"/>
    </location>
</feature>
<evidence type="ECO:0000313" key="2">
    <source>
        <dbReference type="EMBL" id="OWY32616.1"/>
    </source>
</evidence>
<evidence type="ECO:0008006" key="4">
    <source>
        <dbReference type="Google" id="ProtNLM"/>
    </source>
</evidence>
<accession>A0A225SNH9</accession>
<dbReference type="InterPro" id="IPR021292">
    <property type="entry name" value="DUF2863"/>
</dbReference>
<feature type="compositionally biased region" description="Low complexity" evidence="1">
    <location>
        <begin position="10"/>
        <end position="32"/>
    </location>
</feature>
<gene>
    <name evidence="2" type="ORF">CEJ45_20455</name>
</gene>
<evidence type="ECO:0000313" key="3">
    <source>
        <dbReference type="Proteomes" id="UP000214747"/>
    </source>
</evidence>
<keyword evidence="3" id="KW-1185">Reference proteome</keyword>
<reference evidence="2 3" key="1">
    <citation type="journal article" date="2010" name="Int. J. Syst. Evol. Microbiol.">
        <title>Reclassification of Herbaspirillum putei as a later heterotypic synonym of Herbaspirillum huttiense, with the description of H. huttiense subsp. huttiense subsp. nov. and H. huttiense subsp. putei subsp. nov., comb. nov., and description of Herbaspirillum aquaticum sp. nov.</title>
        <authorList>
            <person name="Dobritsa A.P."/>
            <person name="Reddy M.C."/>
            <person name="Samadpour M."/>
        </authorList>
    </citation>
    <scope>NUCLEOTIDE SEQUENCE [LARGE SCALE GENOMIC DNA]</scope>
    <source>
        <strain evidence="2 3">IEH 4430</strain>
    </source>
</reference>
<organism evidence="2 3">
    <name type="scientific">Herbaspirillum aquaticum</name>
    <dbReference type="NCBI Taxonomy" id="568783"/>
    <lineage>
        <taxon>Bacteria</taxon>
        <taxon>Pseudomonadati</taxon>
        <taxon>Pseudomonadota</taxon>
        <taxon>Betaproteobacteria</taxon>
        <taxon>Burkholderiales</taxon>
        <taxon>Oxalobacteraceae</taxon>
        <taxon>Herbaspirillum</taxon>
    </lineage>
</organism>
<sequence>MNQAKRPSGKPHSPGPKKAAPGHAKPAAKAGPKPAPAGPARDKPKTHVSTEAARRRQHQAHAASQSLDEDELRVQQMVALASAVAADAPDRAGRRVGQDELERMVRNTLRERDDDTLYEALEQLRYDDPRGHGFLREVVEEGADIIVLRRGEKELEINAFLIPLLARTRGGLREEQALADGDAFDTLRESIQKAGLESPKARVVLVHHLYHPEEINALSFSEVEAMNRDAFASLTDKKILSVPAIERSMRGWPASHFAPDDEALELRFLLGFSLKDVDDPFYAIPQEEAAADAYFEARAQRFRQWSEEITPLMQQCLTGQSGEVAQCQLHFLYQDLFHGAKHTGNGEYRTLQMLSELEAGLAQSGAQATEASAFLALVDEDDETTLQVVLRNAQATLARSEHLVEGDLQAVLFDAADAVASLGVTAVRLADGFDADGQPLRARDLPAA</sequence>
<proteinExistence type="predicted"/>
<dbReference type="AlphaFoldDB" id="A0A225SNH9"/>
<evidence type="ECO:0000256" key="1">
    <source>
        <dbReference type="SAM" id="MobiDB-lite"/>
    </source>
</evidence>
<comment type="caution">
    <text evidence="2">The sequence shown here is derived from an EMBL/GenBank/DDBJ whole genome shotgun (WGS) entry which is preliminary data.</text>
</comment>